<evidence type="ECO:0000313" key="4">
    <source>
        <dbReference type="Proteomes" id="UP000794436"/>
    </source>
</evidence>
<evidence type="ECO:0000313" key="3">
    <source>
        <dbReference type="EMBL" id="TMW55038.1"/>
    </source>
</evidence>
<proteinExistence type="predicted"/>
<dbReference type="OrthoDB" id="289162at2759"/>
<feature type="domain" description="Little elongation complex subunit 2 C-terminal" evidence="2">
    <location>
        <begin position="367"/>
        <end position="510"/>
    </location>
</feature>
<dbReference type="PANTHER" id="PTHR14633">
    <property type="entry name" value="LITTLE ELONGATION COMPLEX SUBUNIT 2"/>
    <property type="match status" value="1"/>
</dbReference>
<protein>
    <recommendedName>
        <fullName evidence="2">Little elongation complex subunit 2 C-terminal domain-containing protein</fullName>
    </recommendedName>
</protein>
<feature type="compositionally biased region" description="Basic residues" evidence="1">
    <location>
        <begin position="687"/>
        <end position="706"/>
    </location>
</feature>
<name>A0A8K1C251_PYTOL</name>
<dbReference type="GO" id="GO:0042795">
    <property type="term" value="P:snRNA transcription by RNA polymerase II"/>
    <property type="evidence" value="ECO:0007669"/>
    <property type="project" value="TreeGrafter"/>
</dbReference>
<feature type="region of interest" description="Disordered" evidence="1">
    <location>
        <begin position="683"/>
        <end position="706"/>
    </location>
</feature>
<dbReference type="GO" id="GO:0042796">
    <property type="term" value="P:snRNA transcription by RNA polymerase III"/>
    <property type="evidence" value="ECO:0007669"/>
    <property type="project" value="TreeGrafter"/>
</dbReference>
<dbReference type="GO" id="GO:0045945">
    <property type="term" value="P:positive regulation of transcription by RNA polymerase III"/>
    <property type="evidence" value="ECO:0007669"/>
    <property type="project" value="TreeGrafter"/>
</dbReference>
<keyword evidence="4" id="KW-1185">Reference proteome</keyword>
<evidence type="ECO:0000256" key="1">
    <source>
        <dbReference type="SAM" id="MobiDB-lite"/>
    </source>
</evidence>
<dbReference type="GO" id="GO:0008023">
    <property type="term" value="C:transcription elongation factor complex"/>
    <property type="evidence" value="ECO:0007669"/>
    <property type="project" value="InterPro"/>
</dbReference>
<dbReference type="EMBL" id="SPLM01000149">
    <property type="protein sequence ID" value="TMW55038.1"/>
    <property type="molecule type" value="Genomic_DNA"/>
</dbReference>
<comment type="caution">
    <text evidence="3">The sequence shown here is derived from an EMBL/GenBank/DDBJ whole genome shotgun (WGS) entry which is preliminary data.</text>
</comment>
<sequence>MENAFAVPPRLVTRKRRAVDAEKDARAFLKEEVYRAYSVEGEIHESGVYADEEARRMVVVTAKTAKDGVARSGGRKRPQHLALMLLEQKKKEKSQLMALVDNIARRLSSLTVVEHVEYLRLQQKRLQAQRGGLPVILALTSEEAAEFARLNRMVQEEQAIFCDHFEKLALKESRQEYVYLPSSAAEWHEQMMQTCRNTVSYLYPRYFQTHMSVSLDPSGGAASTGSTRLVHIQEVETHGHGLIIDNSKLVDGVVIDMSVFDELQRMKWNAISADLMAEKLMEKYDCDVAISSSTLLKLFDTSLETQWLIPVKSRACVTRGKAKKQLYFDCPLPSHAMTAREKISCAFRDAAVHALQETAGNSEVPLREHQGCVSYRIWQIGDVKMLVRTTTNAFIRQADSPEKTTPVSLFIKPDAQPLGLKERLSRSERRRYWLHSWIRGGSTILIGHLDPRASEIFAWEKHSLASIAGAHEDAGMLEAFDPAEHFTIVSTTVSALQSVSIGTYVIRSRAVPKERFCQMDVLTVLEQDGEAQLDVTTYIEKAGRPNNDKVDYELPKWPHVPNRIPFTFRTGTYCQEYFEDGHCPRVLEGEKCDFFHMVWVPSKTGVSWTFEDHTNVVRHVKDISVPGNRPVLPRLKPTFPFCRGVRVVNLANMDAVLLCPKAKTCELRHVSLHEIAERLADEALRNQRTKRRSSKAKNRAKRGGRQ</sequence>
<dbReference type="Pfam" id="PF10505">
    <property type="entry name" value="NARG2_C"/>
    <property type="match status" value="1"/>
</dbReference>
<organism evidence="3 4">
    <name type="scientific">Pythium oligandrum</name>
    <name type="common">Mycoparasitic fungus</name>
    <dbReference type="NCBI Taxonomy" id="41045"/>
    <lineage>
        <taxon>Eukaryota</taxon>
        <taxon>Sar</taxon>
        <taxon>Stramenopiles</taxon>
        <taxon>Oomycota</taxon>
        <taxon>Peronosporomycetes</taxon>
        <taxon>Pythiales</taxon>
        <taxon>Pythiaceae</taxon>
        <taxon>Pythium</taxon>
    </lineage>
</organism>
<dbReference type="InterPro" id="IPR019535">
    <property type="entry name" value="ICE2_C"/>
</dbReference>
<accession>A0A8K1C251</accession>
<dbReference type="PANTHER" id="PTHR14633:SF3">
    <property type="entry name" value="LITTLE ELONGATION COMPLEX SUBUNIT 2"/>
    <property type="match status" value="1"/>
</dbReference>
<gene>
    <name evidence="3" type="ORF">Poli38472_013800</name>
</gene>
<dbReference type="Proteomes" id="UP000794436">
    <property type="component" value="Unassembled WGS sequence"/>
</dbReference>
<reference evidence="3" key="1">
    <citation type="submission" date="2019-03" db="EMBL/GenBank/DDBJ databases">
        <title>Long read genome sequence of the mycoparasitic Pythium oligandrum ATCC 38472 isolated from sugarbeet rhizosphere.</title>
        <authorList>
            <person name="Gaulin E."/>
        </authorList>
    </citation>
    <scope>NUCLEOTIDE SEQUENCE</scope>
    <source>
        <strain evidence="3">ATCC 38472_TT</strain>
    </source>
</reference>
<evidence type="ECO:0000259" key="2">
    <source>
        <dbReference type="Pfam" id="PF10505"/>
    </source>
</evidence>
<dbReference type="AlphaFoldDB" id="A0A8K1C251"/>